<dbReference type="GO" id="GO:0004096">
    <property type="term" value="F:catalase activity"/>
    <property type="evidence" value="ECO:0007669"/>
    <property type="project" value="UniProtKB-EC"/>
</dbReference>
<evidence type="ECO:0000256" key="10">
    <source>
        <dbReference type="PIRSR" id="PIRSR038928-1"/>
    </source>
</evidence>
<evidence type="ECO:0000256" key="8">
    <source>
        <dbReference type="ARBA" id="ARBA00023004"/>
    </source>
</evidence>
<organism evidence="14 15">
    <name type="scientific">Solibaculum mannosilyticum</name>
    <dbReference type="NCBI Taxonomy" id="2780922"/>
    <lineage>
        <taxon>Bacteria</taxon>
        <taxon>Bacillati</taxon>
        <taxon>Bacillota</taxon>
        <taxon>Clostridia</taxon>
        <taxon>Eubacteriales</taxon>
        <taxon>Oscillospiraceae</taxon>
        <taxon>Solibaculum</taxon>
    </lineage>
</organism>
<dbReference type="SMART" id="SM01060">
    <property type="entry name" value="Catalase"/>
    <property type="match status" value="1"/>
</dbReference>
<evidence type="ECO:0000256" key="5">
    <source>
        <dbReference type="ARBA" id="ARBA00022617"/>
    </source>
</evidence>
<feature type="domain" description="Catalase core" evidence="13">
    <location>
        <begin position="92"/>
        <end position="468"/>
    </location>
</feature>
<feature type="compositionally biased region" description="Basic and acidic residues" evidence="12">
    <location>
        <begin position="83"/>
        <end position="92"/>
    </location>
</feature>
<evidence type="ECO:0000256" key="6">
    <source>
        <dbReference type="ARBA" id="ARBA00022723"/>
    </source>
</evidence>
<dbReference type="InterPro" id="IPR011614">
    <property type="entry name" value="Catalase_core"/>
</dbReference>
<dbReference type="GO" id="GO:0042744">
    <property type="term" value="P:hydrogen peroxide catabolic process"/>
    <property type="evidence" value="ECO:0007669"/>
    <property type="project" value="UniProtKB-KW"/>
</dbReference>
<feature type="active site" evidence="10">
    <location>
        <position position="204"/>
    </location>
</feature>
<dbReference type="PANTHER" id="PTHR11465">
    <property type="entry name" value="CATALASE"/>
    <property type="match status" value="1"/>
</dbReference>
<evidence type="ECO:0000256" key="1">
    <source>
        <dbReference type="ARBA" id="ARBA00001971"/>
    </source>
</evidence>
<dbReference type="InterPro" id="IPR020835">
    <property type="entry name" value="Catalase_sf"/>
</dbReference>
<dbReference type="GO" id="GO:0020037">
    <property type="term" value="F:heme binding"/>
    <property type="evidence" value="ECO:0007669"/>
    <property type="project" value="InterPro"/>
</dbReference>
<keyword evidence="6 11" id="KW-0479">Metal-binding</keyword>
<accession>A0A7I8D517</accession>
<dbReference type="RefSeq" id="WP_246441462.1">
    <property type="nucleotide sequence ID" value="NZ_AP023321.1"/>
</dbReference>
<evidence type="ECO:0000256" key="4">
    <source>
        <dbReference type="ARBA" id="ARBA00022559"/>
    </source>
</evidence>
<feature type="compositionally biased region" description="Basic and acidic residues" evidence="12">
    <location>
        <begin position="12"/>
        <end position="26"/>
    </location>
</feature>
<evidence type="ECO:0000259" key="13">
    <source>
        <dbReference type="SMART" id="SM01060"/>
    </source>
</evidence>
<gene>
    <name evidence="14" type="primary">katX</name>
    <name evidence="14" type="ORF">C12CBH8_17640</name>
</gene>
<evidence type="ECO:0000256" key="11">
    <source>
        <dbReference type="PIRSR" id="PIRSR038928-2"/>
    </source>
</evidence>
<dbReference type="GO" id="GO:0046872">
    <property type="term" value="F:metal ion binding"/>
    <property type="evidence" value="ECO:0007669"/>
    <property type="project" value="UniProtKB-KW"/>
</dbReference>
<comment type="similarity">
    <text evidence="2">Belongs to the catalase family.</text>
</comment>
<reference evidence="15" key="1">
    <citation type="submission" date="2020-07" db="EMBL/GenBank/DDBJ databases">
        <title>Complete genome sequencing of Clostridia bacterium strain 12CBH8.</title>
        <authorList>
            <person name="Sakamoto M."/>
            <person name="Murakami T."/>
            <person name="Mori H."/>
        </authorList>
    </citation>
    <scope>NUCLEOTIDE SEQUENCE [LARGE SCALE GENOMIC DNA]</scope>
    <source>
        <strain evidence="15">12CBH8</strain>
    </source>
</reference>
<evidence type="ECO:0000313" key="14">
    <source>
        <dbReference type="EMBL" id="BCI61125.1"/>
    </source>
</evidence>
<feature type="compositionally biased region" description="Pro residues" evidence="12">
    <location>
        <begin position="31"/>
        <end position="59"/>
    </location>
</feature>
<proteinExistence type="inferred from homology"/>
<keyword evidence="9" id="KW-0376">Hydrogen peroxide</keyword>
<comment type="cofactor">
    <cofactor evidence="1 11">
        <name>heme</name>
        <dbReference type="ChEBI" id="CHEBI:30413"/>
    </cofactor>
</comment>
<sequence>MIDRQEPSSFHEMIERYNRQIQEAKRRPPISESPPCPNPEPQGSSCPPPPCPPQKPQPLPDRESVASPSRRPAHHSAPSLPEKPCDKVSCDDKTDFSQTAGIRGPVLLQDSILHETLATFVNHKPLERVLHVKGYGAFGYFQPYQSMSKYTKACFLQDPAQRTPTFTRFSLMIGSQDTPDSCRNVRGFSTKFYTKDGIFDLLCNQIPVFFLRDAMRFPEAIAALSPSPVNNLPDPSLFWDFIARTPQAMHMLTWLYSDVGTSCSFQTMGGHGVNTFVWCNAEGKRWYVKYHWIPLAGERYIDRHEAQQTAGQNPYIAGQSLYHSLARGQVIEYELRVQLMDPADENNVPFDPLDDTKIWSETQYPLLPVGLLTLEHNPDDYRSQVEQSAFSPANLIEGIELSNDAMLQGRSFIYWDAQRRRLGPGFRDLSINCTPGWSPARSFVTSGEGMPVSGVETRACPRDSDPFTQAGERYRSLDALNQEHLVDNIASELYAMPKHIQKPVLDSIQKCDQAFAQHLVRQMEIYC</sequence>
<dbReference type="Pfam" id="PF00199">
    <property type="entry name" value="Catalase"/>
    <property type="match status" value="1"/>
</dbReference>
<dbReference type="GO" id="GO:0042542">
    <property type="term" value="P:response to hydrogen peroxide"/>
    <property type="evidence" value="ECO:0007669"/>
    <property type="project" value="TreeGrafter"/>
</dbReference>
<keyword evidence="7" id="KW-0560">Oxidoreductase</keyword>
<dbReference type="PANTHER" id="PTHR11465:SF23">
    <property type="entry name" value="CATALASE-2"/>
    <property type="match status" value="1"/>
</dbReference>
<dbReference type="SUPFAM" id="SSF56634">
    <property type="entry name" value="Heme-dependent catalase-like"/>
    <property type="match status" value="1"/>
</dbReference>
<dbReference type="Pfam" id="PF06628">
    <property type="entry name" value="Catalase-rel"/>
    <property type="match status" value="1"/>
</dbReference>
<name>A0A7I8D517_9FIRM</name>
<dbReference type="InterPro" id="IPR018028">
    <property type="entry name" value="Catalase"/>
</dbReference>
<dbReference type="AlphaFoldDB" id="A0A7I8D517"/>
<dbReference type="EC" id="1.11.1.6" evidence="3"/>
<dbReference type="PIRSF" id="PIRSF038928">
    <property type="entry name" value="Catalase_clade1-3"/>
    <property type="match status" value="1"/>
</dbReference>
<keyword evidence="8 11" id="KW-0408">Iron</keyword>
<dbReference type="Gene3D" id="2.40.180.10">
    <property type="entry name" value="Catalase core domain"/>
    <property type="match status" value="1"/>
</dbReference>
<evidence type="ECO:0000313" key="15">
    <source>
        <dbReference type="Proteomes" id="UP000593890"/>
    </source>
</evidence>
<dbReference type="InterPro" id="IPR010582">
    <property type="entry name" value="Catalase_immune_responsive"/>
</dbReference>
<keyword evidence="5 11" id="KW-0349">Heme</keyword>
<dbReference type="KEGG" id="sman:C12CBH8_17640"/>
<evidence type="ECO:0000256" key="3">
    <source>
        <dbReference type="ARBA" id="ARBA00012314"/>
    </source>
</evidence>
<evidence type="ECO:0000256" key="12">
    <source>
        <dbReference type="SAM" id="MobiDB-lite"/>
    </source>
</evidence>
<dbReference type="GO" id="GO:0005737">
    <property type="term" value="C:cytoplasm"/>
    <property type="evidence" value="ECO:0007669"/>
    <property type="project" value="TreeGrafter"/>
</dbReference>
<dbReference type="PROSITE" id="PS51402">
    <property type="entry name" value="CATALASE_3"/>
    <property type="match status" value="1"/>
</dbReference>
<feature type="region of interest" description="Disordered" evidence="12">
    <location>
        <begin position="1"/>
        <end position="92"/>
    </location>
</feature>
<evidence type="ECO:0000256" key="2">
    <source>
        <dbReference type="ARBA" id="ARBA00005329"/>
    </source>
</evidence>
<keyword evidence="4" id="KW-0575">Peroxidase</keyword>
<dbReference type="PRINTS" id="PR00067">
    <property type="entry name" value="CATALASE"/>
</dbReference>
<dbReference type="EMBL" id="AP023321">
    <property type="protein sequence ID" value="BCI61125.1"/>
    <property type="molecule type" value="Genomic_DNA"/>
</dbReference>
<evidence type="ECO:0000256" key="7">
    <source>
        <dbReference type="ARBA" id="ARBA00023002"/>
    </source>
</evidence>
<dbReference type="InterPro" id="IPR024711">
    <property type="entry name" value="Catalase_clade1/3"/>
</dbReference>
<dbReference type="Proteomes" id="UP000593890">
    <property type="component" value="Chromosome"/>
</dbReference>
<feature type="active site" evidence="10">
    <location>
        <position position="131"/>
    </location>
</feature>
<evidence type="ECO:0000256" key="9">
    <source>
        <dbReference type="ARBA" id="ARBA00023324"/>
    </source>
</evidence>
<protein>
    <recommendedName>
        <fullName evidence="3">catalase</fullName>
        <ecNumber evidence="3">1.11.1.6</ecNumber>
    </recommendedName>
</protein>
<feature type="binding site" description="axial binding residue" evidence="11">
    <location>
        <position position="414"/>
    </location>
    <ligand>
        <name>heme</name>
        <dbReference type="ChEBI" id="CHEBI:30413"/>
    </ligand>
    <ligandPart>
        <name>Fe</name>
        <dbReference type="ChEBI" id="CHEBI:18248"/>
    </ligandPart>
</feature>
<keyword evidence="15" id="KW-1185">Reference proteome</keyword>